<dbReference type="Gene3D" id="3.30.700.10">
    <property type="entry name" value="Glycoprotein, Type 4 Pilin"/>
    <property type="match status" value="1"/>
</dbReference>
<comment type="caution">
    <text evidence="6">The sequence shown here is derived from an EMBL/GenBank/DDBJ whole genome shotgun (WGS) entry which is preliminary data.</text>
</comment>
<evidence type="ECO:0000313" key="6">
    <source>
        <dbReference type="EMBL" id="MFC3832511.1"/>
    </source>
</evidence>
<evidence type="ECO:0000313" key="7">
    <source>
        <dbReference type="Proteomes" id="UP001595803"/>
    </source>
</evidence>
<protein>
    <submittedName>
        <fullName evidence="6">Type II secretion system protein</fullName>
    </submittedName>
</protein>
<keyword evidence="5" id="KW-0812">Transmembrane</keyword>
<comment type="subcellular location">
    <subcellularLocation>
        <location evidence="1">Cell outer membrane</location>
        <topology evidence="1">Single-pass membrane protein</topology>
    </subcellularLocation>
    <subcellularLocation>
        <location evidence="2">Periplasm</location>
    </subcellularLocation>
</comment>
<dbReference type="SUPFAM" id="SSF54523">
    <property type="entry name" value="Pili subunits"/>
    <property type="match status" value="1"/>
</dbReference>
<evidence type="ECO:0000256" key="2">
    <source>
        <dbReference type="ARBA" id="ARBA00004418"/>
    </source>
</evidence>
<dbReference type="Proteomes" id="UP001595803">
    <property type="component" value="Unassembled WGS sequence"/>
</dbReference>
<dbReference type="PROSITE" id="PS00409">
    <property type="entry name" value="PROKAR_NTER_METHYL"/>
    <property type="match status" value="1"/>
</dbReference>
<evidence type="ECO:0000256" key="5">
    <source>
        <dbReference type="SAM" id="Phobius"/>
    </source>
</evidence>
<gene>
    <name evidence="6" type="ORF">ACFOSB_06530</name>
</gene>
<evidence type="ECO:0000256" key="1">
    <source>
        <dbReference type="ARBA" id="ARBA00004203"/>
    </source>
</evidence>
<sequence>MTARFRRGGFTLIEVLLVMAILAVVMGVLGLLLVRSLRQTQLREAASQVAGDLRRVRADAQKTGQDSTLTLAAAGSRYTMQAGSTAARVVEVPNQVTVTPVSGEPRITYRPPFGTLGAEGAVWAVQSPAAADLRLYVKIVGITGKVMISGTAD</sequence>
<accession>A0ABV7Z884</accession>
<keyword evidence="7" id="KW-1185">Reference proteome</keyword>
<organism evidence="6 7">
    <name type="scientific">Deinococcus rufus</name>
    <dbReference type="NCBI Taxonomy" id="2136097"/>
    <lineage>
        <taxon>Bacteria</taxon>
        <taxon>Thermotogati</taxon>
        <taxon>Deinococcota</taxon>
        <taxon>Deinococci</taxon>
        <taxon>Deinococcales</taxon>
        <taxon>Deinococcaceae</taxon>
        <taxon>Deinococcus</taxon>
    </lineage>
</organism>
<keyword evidence="5" id="KW-1133">Transmembrane helix</keyword>
<dbReference type="EMBL" id="JBHRZG010000006">
    <property type="protein sequence ID" value="MFC3832511.1"/>
    <property type="molecule type" value="Genomic_DNA"/>
</dbReference>
<keyword evidence="5" id="KW-0472">Membrane</keyword>
<keyword evidence="3" id="KW-0574">Periplasm</keyword>
<name>A0ABV7Z884_9DEIO</name>
<evidence type="ECO:0000256" key="3">
    <source>
        <dbReference type="ARBA" id="ARBA00022764"/>
    </source>
</evidence>
<feature type="transmembrane region" description="Helical" evidence="5">
    <location>
        <begin position="12"/>
        <end position="34"/>
    </location>
</feature>
<dbReference type="Pfam" id="PF07963">
    <property type="entry name" value="N_methyl"/>
    <property type="match status" value="1"/>
</dbReference>
<dbReference type="NCBIfam" id="TIGR02532">
    <property type="entry name" value="IV_pilin_GFxxxE"/>
    <property type="match status" value="1"/>
</dbReference>
<dbReference type="InterPro" id="IPR012902">
    <property type="entry name" value="N_methyl_site"/>
</dbReference>
<evidence type="ECO:0000256" key="4">
    <source>
        <dbReference type="ARBA" id="ARBA00023237"/>
    </source>
</evidence>
<dbReference type="RefSeq" id="WP_322474113.1">
    <property type="nucleotide sequence ID" value="NZ_JBHRZG010000006.1"/>
</dbReference>
<reference evidence="7" key="1">
    <citation type="journal article" date="2019" name="Int. J. Syst. Evol. Microbiol.">
        <title>The Global Catalogue of Microorganisms (GCM) 10K type strain sequencing project: providing services to taxonomists for standard genome sequencing and annotation.</title>
        <authorList>
            <consortium name="The Broad Institute Genomics Platform"/>
            <consortium name="The Broad Institute Genome Sequencing Center for Infectious Disease"/>
            <person name="Wu L."/>
            <person name="Ma J."/>
        </authorList>
    </citation>
    <scope>NUCLEOTIDE SEQUENCE [LARGE SCALE GENOMIC DNA]</scope>
    <source>
        <strain evidence="7">CCTCC AB 2017081</strain>
    </source>
</reference>
<proteinExistence type="predicted"/>
<dbReference type="InterPro" id="IPR045584">
    <property type="entry name" value="Pilin-like"/>
</dbReference>
<keyword evidence="4" id="KW-0998">Cell outer membrane</keyword>